<dbReference type="Gene3D" id="1.25.40.10">
    <property type="entry name" value="Tetratricopeptide repeat domain"/>
    <property type="match status" value="1"/>
</dbReference>
<evidence type="ECO:0000259" key="4">
    <source>
        <dbReference type="Pfam" id="PF03704"/>
    </source>
</evidence>
<feature type="domain" description="Bacterial transcriptional activator" evidence="4">
    <location>
        <begin position="16"/>
        <end position="82"/>
    </location>
</feature>
<feature type="region of interest" description="Disordered" evidence="3">
    <location>
        <begin position="270"/>
        <end position="312"/>
    </location>
</feature>
<dbReference type="SUPFAM" id="SSF48452">
    <property type="entry name" value="TPR-like"/>
    <property type="match status" value="1"/>
</dbReference>
<protein>
    <recommendedName>
        <fullName evidence="4">Bacterial transcriptional activator domain-containing protein</fullName>
    </recommendedName>
</protein>
<dbReference type="SUPFAM" id="SSF52540">
    <property type="entry name" value="P-loop containing nucleoside triphosphate hydrolases"/>
    <property type="match status" value="1"/>
</dbReference>
<dbReference type="PANTHER" id="PTHR35807:SF1">
    <property type="entry name" value="TRANSCRIPTIONAL REGULATOR REDD"/>
    <property type="match status" value="1"/>
</dbReference>
<dbReference type="InterPro" id="IPR005158">
    <property type="entry name" value="BTAD"/>
</dbReference>
<evidence type="ECO:0000256" key="1">
    <source>
        <dbReference type="ARBA" id="ARBA00023015"/>
    </source>
</evidence>
<dbReference type="GO" id="GO:0006355">
    <property type="term" value="P:regulation of DNA-templated transcription"/>
    <property type="evidence" value="ECO:0007669"/>
    <property type="project" value="TreeGrafter"/>
</dbReference>
<keyword evidence="6" id="KW-1185">Reference proteome</keyword>
<dbReference type="InterPro" id="IPR011990">
    <property type="entry name" value="TPR-like_helical_dom_sf"/>
</dbReference>
<evidence type="ECO:0000256" key="3">
    <source>
        <dbReference type="SAM" id="MobiDB-lite"/>
    </source>
</evidence>
<feature type="compositionally biased region" description="Low complexity" evidence="3">
    <location>
        <begin position="297"/>
        <end position="312"/>
    </location>
</feature>
<organism evidence="5 6">
    <name type="scientific">Micromonospora lupini str. Lupac 08</name>
    <dbReference type="NCBI Taxonomy" id="1150864"/>
    <lineage>
        <taxon>Bacteria</taxon>
        <taxon>Bacillati</taxon>
        <taxon>Actinomycetota</taxon>
        <taxon>Actinomycetes</taxon>
        <taxon>Micromonosporales</taxon>
        <taxon>Micromonosporaceae</taxon>
        <taxon>Micromonospora</taxon>
    </lineage>
</organism>
<name>I0L7E0_9ACTN</name>
<dbReference type="InterPro" id="IPR027417">
    <property type="entry name" value="P-loop_NTPase"/>
</dbReference>
<evidence type="ECO:0000256" key="2">
    <source>
        <dbReference type="ARBA" id="ARBA00023163"/>
    </source>
</evidence>
<dbReference type="eggNOG" id="COG3629">
    <property type="taxonomic scope" value="Bacteria"/>
</dbReference>
<accession>I0L7E0</accession>
<dbReference type="PANTHER" id="PTHR35807">
    <property type="entry name" value="TRANSCRIPTIONAL REGULATOR REDD-RELATED"/>
    <property type="match status" value="1"/>
</dbReference>
<gene>
    <name evidence="5" type="ORF">MILUP08_44612</name>
</gene>
<keyword evidence="2" id="KW-0804">Transcription</keyword>
<reference evidence="5 6" key="1">
    <citation type="journal article" date="2012" name="J. Bacteriol.">
        <title>Genome Sequence of Micromonospora lupini Lupac 08, Isolated from Root Nodules of Lupinus angustifolius.</title>
        <authorList>
            <person name="Alonso-Vega P."/>
            <person name="Normand P."/>
            <person name="Bacigalupe R."/>
            <person name="Pujic P."/>
            <person name="Lajus A."/>
            <person name="Vallenet D."/>
            <person name="Carro L."/>
            <person name="Coll P."/>
            <person name="Trujillo M.E."/>
        </authorList>
    </citation>
    <scope>NUCLEOTIDE SEQUENCE [LARGE SCALE GENOMIC DNA]</scope>
    <source>
        <strain evidence="5 6">Lupac 08</strain>
    </source>
</reference>
<proteinExistence type="predicted"/>
<sequence>MRLIERRFELEGYPPGELVPRLRALVALHPTRERPWALLVSALRRAGDREAAMVAYDEATATLRTRLGLAPGPELTAEYRRITGDRWHARTDVPTPATHRTLRGEGWAAVIDALTSRHDGTALPLVCLAGPAGEERTADLVALARHLREEFPDGQWYVRLTGPDGRPHDPGRLLARLLRLSGATPDAVPAGGRQLVNAYRARLTDRRVLLLLDDARDAEQVRDLLPGTSRCAVVTVGDDVRPELVALHGARSIDPDGSVGPGPYQRRRQRRMSLLTVAGQPAEPPPAEHRDHPPGQATATPRSGRAAPARRR</sequence>
<dbReference type="InterPro" id="IPR051677">
    <property type="entry name" value="AfsR-DnrI-RedD_regulator"/>
</dbReference>
<dbReference type="Proteomes" id="UP000003448">
    <property type="component" value="Unassembled WGS sequence"/>
</dbReference>
<keyword evidence="1" id="KW-0805">Transcription regulation</keyword>
<evidence type="ECO:0000313" key="6">
    <source>
        <dbReference type="Proteomes" id="UP000003448"/>
    </source>
</evidence>
<evidence type="ECO:0000313" key="5">
    <source>
        <dbReference type="EMBL" id="CCH19737.1"/>
    </source>
</evidence>
<dbReference type="Pfam" id="PF03704">
    <property type="entry name" value="BTAD"/>
    <property type="match status" value="1"/>
</dbReference>
<dbReference type="GO" id="GO:0003677">
    <property type="term" value="F:DNA binding"/>
    <property type="evidence" value="ECO:0007669"/>
    <property type="project" value="TreeGrafter"/>
</dbReference>
<dbReference type="STRING" id="1150864.MILUP08_44612"/>
<dbReference type="EMBL" id="CAIE01000036">
    <property type="protein sequence ID" value="CCH19737.1"/>
    <property type="molecule type" value="Genomic_DNA"/>
</dbReference>
<dbReference type="AlphaFoldDB" id="I0L7E0"/>